<comment type="caution">
    <text evidence="1">The sequence shown here is derived from an EMBL/GenBank/DDBJ whole genome shotgun (WGS) entry which is preliminary data.</text>
</comment>
<accession>A0ACB9M469</accession>
<dbReference type="Proteomes" id="UP001057402">
    <property type="component" value="Chromosome 10"/>
</dbReference>
<reference evidence="2" key="1">
    <citation type="journal article" date="2023" name="Front. Plant Sci.">
        <title>Chromosomal-level genome assembly of Melastoma candidum provides insights into trichome evolution.</title>
        <authorList>
            <person name="Zhong Y."/>
            <person name="Wu W."/>
            <person name="Sun C."/>
            <person name="Zou P."/>
            <person name="Liu Y."/>
            <person name="Dai S."/>
            <person name="Zhou R."/>
        </authorList>
    </citation>
    <scope>NUCLEOTIDE SEQUENCE [LARGE SCALE GENOMIC DNA]</scope>
</reference>
<dbReference type="EMBL" id="CM042889">
    <property type="protein sequence ID" value="KAI4319018.1"/>
    <property type="molecule type" value="Genomic_DNA"/>
</dbReference>
<protein>
    <submittedName>
        <fullName evidence="1">Uncharacterized protein</fullName>
    </submittedName>
</protein>
<proteinExistence type="predicted"/>
<evidence type="ECO:0000313" key="1">
    <source>
        <dbReference type="EMBL" id="KAI4319018.1"/>
    </source>
</evidence>
<gene>
    <name evidence="1" type="ORF">MLD38_032668</name>
</gene>
<organism evidence="1 2">
    <name type="scientific">Melastoma candidum</name>
    <dbReference type="NCBI Taxonomy" id="119954"/>
    <lineage>
        <taxon>Eukaryota</taxon>
        <taxon>Viridiplantae</taxon>
        <taxon>Streptophyta</taxon>
        <taxon>Embryophyta</taxon>
        <taxon>Tracheophyta</taxon>
        <taxon>Spermatophyta</taxon>
        <taxon>Magnoliopsida</taxon>
        <taxon>eudicotyledons</taxon>
        <taxon>Gunneridae</taxon>
        <taxon>Pentapetalae</taxon>
        <taxon>rosids</taxon>
        <taxon>malvids</taxon>
        <taxon>Myrtales</taxon>
        <taxon>Melastomataceae</taxon>
        <taxon>Melastomatoideae</taxon>
        <taxon>Melastomateae</taxon>
        <taxon>Melastoma</taxon>
    </lineage>
</organism>
<evidence type="ECO:0000313" key="2">
    <source>
        <dbReference type="Proteomes" id="UP001057402"/>
    </source>
</evidence>
<sequence>MGEEVKKADEMPSQDDTKLDNKSQGSNDNDTRTKKDKAEEESKQGAQPPPREIVLKVHMHCEGCARKVRRCLIGFDGVEEVLTDSRANKVVVKGEKADPMKVMERVQRKRSHSHVELLSPIPKPNPPPPPPQEGDKPNPHQKPNPPEKKEEPKVVTVVLKVHMHCEACSQEIKKRILRMKGVESVEPDLKRSQVSVKGVFEPAKLVEYVYKRTGKHAAIVEQEQEQEREQKQKQEQKPPQEEKKEGETGKEEKEEAAGEEGGKKKEKAGEEEGGGKQGKEKEKEEEGGESVATGEEELVEMMVGMELKKKENLYYPPYYMPRFVPMEFYGGSGQAYKQYHQYQYPYPYPYPYPPVAAAYPPQTFSDDNPNACSVM</sequence>
<name>A0ACB9M469_9MYRT</name>
<keyword evidence="2" id="KW-1185">Reference proteome</keyword>